<protein>
    <submittedName>
        <fullName evidence="2">Uncharacterized protein</fullName>
    </submittedName>
</protein>
<dbReference type="EMBL" id="JACHMH010000001">
    <property type="protein sequence ID" value="MBB4678014.1"/>
    <property type="molecule type" value="Genomic_DNA"/>
</dbReference>
<comment type="caution">
    <text evidence="2">The sequence shown here is derived from an EMBL/GenBank/DDBJ whole genome shotgun (WGS) entry which is preliminary data.</text>
</comment>
<organism evidence="2 3">
    <name type="scientific">Crossiella cryophila</name>
    <dbReference type="NCBI Taxonomy" id="43355"/>
    <lineage>
        <taxon>Bacteria</taxon>
        <taxon>Bacillati</taxon>
        <taxon>Actinomycetota</taxon>
        <taxon>Actinomycetes</taxon>
        <taxon>Pseudonocardiales</taxon>
        <taxon>Pseudonocardiaceae</taxon>
        <taxon>Crossiella</taxon>
    </lineage>
</organism>
<feature type="compositionally biased region" description="Basic and acidic residues" evidence="1">
    <location>
        <begin position="18"/>
        <end position="35"/>
    </location>
</feature>
<dbReference type="AlphaFoldDB" id="A0A7W7CBD0"/>
<dbReference type="InterPro" id="IPR031795">
    <property type="entry name" value="Zf-HC3"/>
</dbReference>
<dbReference type="Proteomes" id="UP000533598">
    <property type="component" value="Unassembled WGS sequence"/>
</dbReference>
<evidence type="ECO:0000313" key="3">
    <source>
        <dbReference type="Proteomes" id="UP000533598"/>
    </source>
</evidence>
<reference evidence="2 3" key="1">
    <citation type="submission" date="2020-08" db="EMBL/GenBank/DDBJ databases">
        <title>Sequencing the genomes of 1000 actinobacteria strains.</title>
        <authorList>
            <person name="Klenk H.-P."/>
        </authorList>
    </citation>
    <scope>NUCLEOTIDE SEQUENCE [LARGE SCALE GENOMIC DNA]</scope>
    <source>
        <strain evidence="2 3">DSM 44230</strain>
    </source>
</reference>
<dbReference type="Pfam" id="PF16827">
    <property type="entry name" value="zf-HC3"/>
    <property type="match status" value="1"/>
</dbReference>
<proteinExistence type="predicted"/>
<gene>
    <name evidence="2" type="ORF">HNR67_004132</name>
</gene>
<evidence type="ECO:0000256" key="1">
    <source>
        <dbReference type="SAM" id="MobiDB-lite"/>
    </source>
</evidence>
<feature type="region of interest" description="Disordered" evidence="1">
    <location>
        <begin position="1"/>
        <end position="36"/>
    </location>
</feature>
<name>A0A7W7CBD0_9PSEU</name>
<keyword evidence="3" id="KW-1185">Reference proteome</keyword>
<accession>A0A7W7CBD0</accession>
<evidence type="ECO:0000313" key="2">
    <source>
        <dbReference type="EMBL" id="MBB4678014.1"/>
    </source>
</evidence>
<dbReference type="RefSeq" id="WP_185003894.1">
    <property type="nucleotide sequence ID" value="NZ_BAAAUI010000027.1"/>
</dbReference>
<dbReference type="Gene3D" id="2.30.30.990">
    <property type="entry name" value="Malonyl-[acyl-carrier protein] O-methyltransferase, zinc-finger motif"/>
    <property type="match status" value="1"/>
</dbReference>
<sequence>MTIAPEPGLPIALGGPAAREERARPGEHTGLDEPGRTAALSDYAALDRPAGFGNPSPEQLLFYWMPVDGRRHAICGAHGSHHPGQPADTLCGRQVVTRTASEREWILWTTCDECWHIAKSAQHASISR</sequence>